<comment type="caution">
    <text evidence="1">The sequence shown here is derived from an EMBL/GenBank/DDBJ whole genome shotgun (WGS) entry which is preliminary data.</text>
</comment>
<protein>
    <submittedName>
        <fullName evidence="1">Uncharacterized protein</fullName>
    </submittedName>
</protein>
<dbReference type="PANTHER" id="PTHR33437:SF2">
    <property type="entry name" value="OS06G0361200 PROTEIN"/>
    <property type="match status" value="1"/>
</dbReference>
<accession>A0A9J5ZTM9</accession>
<proteinExistence type="predicted"/>
<dbReference type="OrthoDB" id="1729438at2759"/>
<organism evidence="1 2">
    <name type="scientific">Solanum commersonii</name>
    <name type="common">Commerson's wild potato</name>
    <name type="synonym">Commerson's nightshade</name>
    <dbReference type="NCBI Taxonomy" id="4109"/>
    <lineage>
        <taxon>Eukaryota</taxon>
        <taxon>Viridiplantae</taxon>
        <taxon>Streptophyta</taxon>
        <taxon>Embryophyta</taxon>
        <taxon>Tracheophyta</taxon>
        <taxon>Spermatophyta</taxon>
        <taxon>Magnoliopsida</taxon>
        <taxon>eudicotyledons</taxon>
        <taxon>Gunneridae</taxon>
        <taxon>Pentapetalae</taxon>
        <taxon>asterids</taxon>
        <taxon>lamiids</taxon>
        <taxon>Solanales</taxon>
        <taxon>Solanaceae</taxon>
        <taxon>Solanoideae</taxon>
        <taxon>Solaneae</taxon>
        <taxon>Solanum</taxon>
    </lineage>
</organism>
<keyword evidence="2" id="KW-1185">Reference proteome</keyword>
<sequence>DWRTLQHQLHSSSKEWSTEFFSEIDLKPRSTSRRFWRSDTSQGDSSGVVSADLNHVGPITRLKFKNRAIFASVFFGEYSQSGSNFGESEDSMDSPTSMNVNALMSDSIDMDEKFAMMDQTIEALKKSIDDKNLYIAQLMNKLETFTPGESSHDVEQSLAKSKFQKEKQSASVAALSIQQLQDMITNTIRAQYGGTPQTPNQKKCSRSQIMPNTISLQFGSFTPIEVDFPKKTSEGSLEIHDNEADGWTLVTHKKPRHQEVLRIRLPKTRTIRSDVNQLQQSQSVKPCTSQKINGSLSQKMSKKTIKEVSIKVSPSKGDIQSNIDNEKPMFRYIPCERRKKGQQLPKECTQQVHPPRKELCHTTFQDLKEKMIVPVAQVLSIPLDSSKGNTQFGKIKGNFHQKIFTLYEKSSYNFSNPTMLGELSDEVIGEKIDGLTKSQMWLRKKGYYVATPRFGLGFSLSEPFWISSKKEKEITTSHHTSIEKNKGV</sequence>
<dbReference type="PANTHER" id="PTHR33437">
    <property type="entry name" value="OS06G0361200 PROTEIN"/>
    <property type="match status" value="1"/>
</dbReference>
<reference evidence="1 2" key="1">
    <citation type="submission" date="2020-09" db="EMBL/GenBank/DDBJ databases">
        <title>De no assembly of potato wild relative species, Solanum commersonii.</title>
        <authorList>
            <person name="Cho K."/>
        </authorList>
    </citation>
    <scope>NUCLEOTIDE SEQUENCE [LARGE SCALE GENOMIC DNA]</scope>
    <source>
        <strain evidence="1">LZ3.2</strain>
        <tissue evidence="1">Leaf</tissue>
    </source>
</reference>
<gene>
    <name evidence="1" type="ORF">H5410_015430</name>
</gene>
<name>A0A9J5ZTM9_SOLCO</name>
<dbReference type="AlphaFoldDB" id="A0A9J5ZTM9"/>
<dbReference type="EMBL" id="JACXVP010000003">
    <property type="protein sequence ID" value="KAG5615606.1"/>
    <property type="molecule type" value="Genomic_DNA"/>
</dbReference>
<feature type="non-terminal residue" evidence="1">
    <location>
        <position position="1"/>
    </location>
</feature>
<evidence type="ECO:0000313" key="1">
    <source>
        <dbReference type="EMBL" id="KAG5615606.1"/>
    </source>
</evidence>
<evidence type="ECO:0000313" key="2">
    <source>
        <dbReference type="Proteomes" id="UP000824120"/>
    </source>
</evidence>
<dbReference type="Proteomes" id="UP000824120">
    <property type="component" value="Chromosome 3"/>
</dbReference>